<proteinExistence type="predicted"/>
<feature type="transmembrane region" description="Helical" evidence="1">
    <location>
        <begin position="184"/>
        <end position="203"/>
    </location>
</feature>
<dbReference type="AlphaFoldDB" id="A0A8J2KIW5"/>
<keyword evidence="3" id="KW-1185">Reference proteome</keyword>
<accession>A0A8J2KIW5</accession>
<keyword evidence="1" id="KW-0812">Transmembrane</keyword>
<sequence length="237" mass="26475">MKNNYKNKSSVIFIDEESLLPEEAWEEKNGRRDKTSKLRGSWNKIKSIPEGKAGSFPETFRNYLFSENSVLTRLFSSLLPPFGRFQRVAVDPQGTFLSAFLLCAVIYLGYVRSRSITRSNAFLSSVVLSGGYICITAAAVSLMSIVTKTIITFRQTISVVGYGLFGHALALLFCEFVSDEWFIPALVVFGGLATSRICLVLFARTPIPGLRFVICTPVGITHLLYLVYLHFAIMRDT</sequence>
<protein>
    <recommendedName>
        <fullName evidence="4">Protein YIPF</fullName>
    </recommendedName>
</protein>
<evidence type="ECO:0000313" key="2">
    <source>
        <dbReference type="EMBL" id="CAG7726670.1"/>
    </source>
</evidence>
<name>A0A8J2KIW5_9HEXA</name>
<dbReference type="Proteomes" id="UP000708208">
    <property type="component" value="Unassembled WGS sequence"/>
</dbReference>
<keyword evidence="1" id="KW-1133">Transmembrane helix</keyword>
<feature type="transmembrane region" description="Helical" evidence="1">
    <location>
        <begin position="210"/>
        <end position="233"/>
    </location>
</feature>
<feature type="transmembrane region" description="Helical" evidence="1">
    <location>
        <begin position="159"/>
        <end position="178"/>
    </location>
</feature>
<dbReference type="OrthoDB" id="10256463at2759"/>
<comment type="caution">
    <text evidence="2">The sequence shown here is derived from an EMBL/GenBank/DDBJ whole genome shotgun (WGS) entry which is preliminary data.</text>
</comment>
<dbReference type="EMBL" id="CAJVCH010138609">
    <property type="protein sequence ID" value="CAG7726670.1"/>
    <property type="molecule type" value="Genomic_DNA"/>
</dbReference>
<evidence type="ECO:0000256" key="1">
    <source>
        <dbReference type="SAM" id="Phobius"/>
    </source>
</evidence>
<evidence type="ECO:0000313" key="3">
    <source>
        <dbReference type="Proteomes" id="UP000708208"/>
    </source>
</evidence>
<evidence type="ECO:0008006" key="4">
    <source>
        <dbReference type="Google" id="ProtNLM"/>
    </source>
</evidence>
<feature type="transmembrane region" description="Helical" evidence="1">
    <location>
        <begin position="122"/>
        <end position="147"/>
    </location>
</feature>
<gene>
    <name evidence="2" type="ORF">AFUS01_LOCUS15567</name>
</gene>
<keyword evidence="1" id="KW-0472">Membrane</keyword>
<feature type="transmembrane region" description="Helical" evidence="1">
    <location>
        <begin position="94"/>
        <end position="110"/>
    </location>
</feature>
<organism evidence="2 3">
    <name type="scientific">Allacma fusca</name>
    <dbReference type="NCBI Taxonomy" id="39272"/>
    <lineage>
        <taxon>Eukaryota</taxon>
        <taxon>Metazoa</taxon>
        <taxon>Ecdysozoa</taxon>
        <taxon>Arthropoda</taxon>
        <taxon>Hexapoda</taxon>
        <taxon>Collembola</taxon>
        <taxon>Symphypleona</taxon>
        <taxon>Sminthuridae</taxon>
        <taxon>Allacma</taxon>
    </lineage>
</organism>
<reference evidence="2" key="1">
    <citation type="submission" date="2021-06" db="EMBL/GenBank/DDBJ databases">
        <authorList>
            <person name="Hodson N. C."/>
            <person name="Mongue J. A."/>
            <person name="Jaron S. K."/>
        </authorList>
    </citation>
    <scope>NUCLEOTIDE SEQUENCE</scope>
</reference>